<evidence type="ECO:0000313" key="3">
    <source>
        <dbReference type="Proteomes" id="UP000749646"/>
    </source>
</evidence>
<sequence length="166" mass="18450">MTLSSQPNHSTTTPISESSAWGWTSLRDIGLYISLQTDDWKVIIKSMDYSALSELIIRDLSFSMDHFKLLVDCIPANANPVSRLAIHVGRNLKEDVEWSSEVARLSGKVPNVRVLVDYAGFRGIFNDSKMAAEFFREAATSQNLQPSSSLLPQGGQTRSSINKRES</sequence>
<organism evidence="2 3">
    <name type="scientific">Modicella reniformis</name>
    <dbReference type="NCBI Taxonomy" id="1440133"/>
    <lineage>
        <taxon>Eukaryota</taxon>
        <taxon>Fungi</taxon>
        <taxon>Fungi incertae sedis</taxon>
        <taxon>Mucoromycota</taxon>
        <taxon>Mortierellomycotina</taxon>
        <taxon>Mortierellomycetes</taxon>
        <taxon>Mortierellales</taxon>
        <taxon>Mortierellaceae</taxon>
        <taxon>Modicella</taxon>
    </lineage>
</organism>
<feature type="compositionally biased region" description="Low complexity" evidence="1">
    <location>
        <begin position="144"/>
        <end position="156"/>
    </location>
</feature>
<name>A0A9P6SSN0_9FUNG</name>
<accession>A0A9P6SSN0</accession>
<keyword evidence="3" id="KW-1185">Reference proteome</keyword>
<feature type="region of interest" description="Disordered" evidence="1">
    <location>
        <begin position="142"/>
        <end position="166"/>
    </location>
</feature>
<gene>
    <name evidence="2" type="ORF">BGZ65_007145</name>
</gene>
<dbReference type="EMBL" id="JAAAHW010001027">
    <property type="protein sequence ID" value="KAF9997273.1"/>
    <property type="molecule type" value="Genomic_DNA"/>
</dbReference>
<dbReference type="AlphaFoldDB" id="A0A9P6SSN0"/>
<evidence type="ECO:0000313" key="2">
    <source>
        <dbReference type="EMBL" id="KAF9997273.1"/>
    </source>
</evidence>
<reference evidence="2" key="1">
    <citation type="journal article" date="2020" name="Fungal Divers.">
        <title>Resolving the Mortierellaceae phylogeny through synthesis of multi-gene phylogenetics and phylogenomics.</title>
        <authorList>
            <person name="Vandepol N."/>
            <person name="Liber J."/>
            <person name="Desiro A."/>
            <person name="Na H."/>
            <person name="Kennedy M."/>
            <person name="Barry K."/>
            <person name="Grigoriev I.V."/>
            <person name="Miller A.N."/>
            <person name="O'Donnell K."/>
            <person name="Stajich J.E."/>
            <person name="Bonito G."/>
        </authorList>
    </citation>
    <scope>NUCLEOTIDE SEQUENCE</scope>
    <source>
        <strain evidence="2">MES-2147</strain>
    </source>
</reference>
<evidence type="ECO:0000256" key="1">
    <source>
        <dbReference type="SAM" id="MobiDB-lite"/>
    </source>
</evidence>
<proteinExistence type="predicted"/>
<comment type="caution">
    <text evidence="2">The sequence shown here is derived from an EMBL/GenBank/DDBJ whole genome shotgun (WGS) entry which is preliminary data.</text>
</comment>
<protein>
    <submittedName>
        <fullName evidence="2">Uncharacterized protein</fullName>
    </submittedName>
</protein>
<dbReference type="Proteomes" id="UP000749646">
    <property type="component" value="Unassembled WGS sequence"/>
</dbReference>